<dbReference type="InterPro" id="IPR040467">
    <property type="entry name" value="CCDC66_dom"/>
</dbReference>
<reference evidence="3 4" key="1">
    <citation type="submission" date="2024-04" db="EMBL/GenBank/DDBJ databases">
        <authorList>
            <person name="Waldvogel A.-M."/>
            <person name="Schoenle A."/>
        </authorList>
    </citation>
    <scope>NUCLEOTIDE SEQUENCE [LARGE SCALE GENOMIC DNA]</scope>
</reference>
<dbReference type="PANTHER" id="PTHR22736:SF2">
    <property type="entry name" value="COILED-COIL DOMAIN-CONTAINING PROTEIN 66"/>
    <property type="match status" value="1"/>
</dbReference>
<feature type="compositionally biased region" description="Basic and acidic residues" evidence="1">
    <location>
        <begin position="661"/>
        <end position="672"/>
    </location>
</feature>
<dbReference type="Pfam" id="PF15236">
    <property type="entry name" value="CCDC66"/>
    <property type="match status" value="1"/>
</dbReference>
<dbReference type="GO" id="GO:0005929">
    <property type="term" value="C:cilium"/>
    <property type="evidence" value="ECO:0007669"/>
    <property type="project" value="TreeGrafter"/>
</dbReference>
<feature type="compositionally biased region" description="Basic residues" evidence="1">
    <location>
        <begin position="112"/>
        <end position="122"/>
    </location>
</feature>
<dbReference type="Proteomes" id="UP001497482">
    <property type="component" value="Chromosome 8"/>
</dbReference>
<dbReference type="GO" id="GO:0005874">
    <property type="term" value="C:microtubule"/>
    <property type="evidence" value="ECO:0007669"/>
    <property type="project" value="TreeGrafter"/>
</dbReference>
<dbReference type="GO" id="GO:0060271">
    <property type="term" value="P:cilium assembly"/>
    <property type="evidence" value="ECO:0007669"/>
    <property type="project" value="TreeGrafter"/>
</dbReference>
<organism evidence="3 4">
    <name type="scientific">Knipowitschia caucasica</name>
    <name type="common">Caucasian dwarf goby</name>
    <name type="synonym">Pomatoschistus caucasicus</name>
    <dbReference type="NCBI Taxonomy" id="637954"/>
    <lineage>
        <taxon>Eukaryota</taxon>
        <taxon>Metazoa</taxon>
        <taxon>Chordata</taxon>
        <taxon>Craniata</taxon>
        <taxon>Vertebrata</taxon>
        <taxon>Euteleostomi</taxon>
        <taxon>Actinopterygii</taxon>
        <taxon>Neopterygii</taxon>
        <taxon>Teleostei</taxon>
        <taxon>Neoteleostei</taxon>
        <taxon>Acanthomorphata</taxon>
        <taxon>Gobiaria</taxon>
        <taxon>Gobiiformes</taxon>
        <taxon>Gobioidei</taxon>
        <taxon>Gobiidae</taxon>
        <taxon>Gobiinae</taxon>
        <taxon>Knipowitschia</taxon>
    </lineage>
</organism>
<evidence type="ECO:0000256" key="1">
    <source>
        <dbReference type="SAM" id="MobiDB-lite"/>
    </source>
</evidence>
<keyword evidence="4" id="KW-1185">Reference proteome</keyword>
<sequence>MNLGDGLLFELDNGKPRLILLNGGGNVQTNPVKPRPRLPSVLSRLPSRLDTLTPRAEGQPIKKHIAQNVRVPQNKTGKGGAPVRAQSRAGTTSRTQVTQTPGNEVQTNAKVKAAKPKNVRANRKPEEPKKKAEPKVEPSNQSATLQDGEACLTNEQLHRILNVVQIYDYPPITEEIQSVAEPAPRETKGPKETKEQRETGNVPHSDKRSGGLLSWVEERPFEDRAALEAKKAQWKRELDQQVASKNQRSAPARLQGEDAAANLVSVQSSVSYMDLPAAVRSSLKVGEFVPLDEAALTQEQKLEQRKLWLQELDKQREENTERRRLEKLQHRQTEDPQLWASHFESLQRPPLAPPPCFERGQTGSSLSQWEEASIRTSVETSCSRGGGGGGGGGGAARASHLRTMTSLLDPAEVEERERRRLKQLEQQRAIELQMEERRRRREEEELQRKREEEEEELRLEQERDRLQRQYEKERRQRQHEKDTQRETHREPSPETELRIPNCSEPEPQSDTDADNSPELEAGPTAVNHHKETGVQTEEAVSLAPGPGLGVVDRAQVLQMLQMFHKDVGTEAYEPYSRSERSRRDVKRPEWNTQRPSRRFVPASQRYPEELQRQRQQSRLMRQAQLLSLQKNPPTLPPRLSPTPEHEPSDTEAARTSSLVETSERLTTERGRSPEPAAPDSRLHIRSDDAFILKPPETQPQPSPHCAATPQILQKTPRQEEIIRGLARLRQGLLQKQRELESDLSHSDQWPVPMTTYRREL</sequence>
<feature type="compositionally biased region" description="Basic and acidic residues" evidence="1">
    <location>
        <begin position="576"/>
        <end position="589"/>
    </location>
</feature>
<feature type="domain" description="CCDC66" evidence="2">
    <location>
        <begin position="396"/>
        <end position="485"/>
    </location>
</feature>
<evidence type="ECO:0000259" key="2">
    <source>
        <dbReference type="Pfam" id="PF15236"/>
    </source>
</evidence>
<evidence type="ECO:0000313" key="3">
    <source>
        <dbReference type="EMBL" id="CAL1614276.1"/>
    </source>
</evidence>
<feature type="region of interest" description="Disordered" evidence="1">
    <location>
        <begin position="358"/>
        <end position="397"/>
    </location>
</feature>
<feature type="compositionally biased region" description="Gly residues" evidence="1">
    <location>
        <begin position="384"/>
        <end position="395"/>
    </location>
</feature>
<feature type="region of interest" description="Disordered" evidence="1">
    <location>
        <begin position="70"/>
        <end position="144"/>
    </location>
</feature>
<gene>
    <name evidence="3" type="ORF">KC01_LOCUS40334</name>
</gene>
<feature type="compositionally biased region" description="Basic and acidic residues" evidence="1">
    <location>
        <begin position="437"/>
        <end position="451"/>
    </location>
</feature>
<feature type="compositionally biased region" description="Basic and acidic residues" evidence="1">
    <location>
        <begin position="183"/>
        <end position="209"/>
    </location>
</feature>
<feature type="compositionally biased region" description="Low complexity" evidence="1">
    <location>
        <begin position="613"/>
        <end position="629"/>
    </location>
</feature>
<dbReference type="PANTHER" id="PTHR22736">
    <property type="entry name" value="COILED-COIL DOMAIN-CONTAINING PROTEIN 66"/>
    <property type="match status" value="1"/>
</dbReference>
<feature type="compositionally biased region" description="Polar residues" evidence="1">
    <location>
        <begin position="361"/>
        <end position="383"/>
    </location>
</feature>
<evidence type="ECO:0000313" key="4">
    <source>
        <dbReference type="Proteomes" id="UP001497482"/>
    </source>
</evidence>
<proteinExistence type="predicted"/>
<feature type="compositionally biased region" description="Basic and acidic residues" evidence="1">
    <location>
        <begin position="123"/>
        <end position="136"/>
    </location>
</feature>
<feature type="compositionally biased region" description="Polar residues" evidence="1">
    <location>
        <begin position="88"/>
        <end position="107"/>
    </location>
</feature>
<accession>A0AAV2MLE7</accession>
<feature type="region of interest" description="Disordered" evidence="1">
    <location>
        <begin position="437"/>
        <end position="547"/>
    </location>
</feature>
<feature type="region of interest" description="Disordered" evidence="1">
    <location>
        <begin position="571"/>
        <end position="684"/>
    </location>
</feature>
<dbReference type="InterPro" id="IPR039183">
    <property type="entry name" value="CCD66"/>
</dbReference>
<dbReference type="EMBL" id="OZ035830">
    <property type="protein sequence ID" value="CAL1614276.1"/>
    <property type="molecule type" value="Genomic_DNA"/>
</dbReference>
<name>A0AAV2MLE7_KNICA</name>
<feature type="compositionally biased region" description="Acidic residues" evidence="1">
    <location>
        <begin position="507"/>
        <end position="517"/>
    </location>
</feature>
<dbReference type="GO" id="GO:0008017">
    <property type="term" value="F:microtubule binding"/>
    <property type="evidence" value="ECO:0007669"/>
    <property type="project" value="TreeGrafter"/>
</dbReference>
<protein>
    <recommendedName>
        <fullName evidence="2">CCDC66 domain-containing protein</fullName>
    </recommendedName>
</protein>
<dbReference type="AlphaFoldDB" id="A0AAV2MLE7"/>
<feature type="compositionally biased region" description="Basic and acidic residues" evidence="1">
    <location>
        <begin position="643"/>
        <end position="652"/>
    </location>
</feature>
<feature type="region of interest" description="Disordered" evidence="1">
    <location>
        <begin position="177"/>
        <end position="213"/>
    </location>
</feature>
<feature type="compositionally biased region" description="Basic and acidic residues" evidence="1">
    <location>
        <begin position="458"/>
        <end position="497"/>
    </location>
</feature>